<feature type="domain" description="HTH cro/C1-type" evidence="1">
    <location>
        <begin position="9"/>
        <end position="73"/>
    </location>
</feature>
<organism evidence="2 3">
    <name type="scientific">Gordonia lacunae</name>
    <dbReference type="NCBI Taxonomy" id="417102"/>
    <lineage>
        <taxon>Bacteria</taxon>
        <taxon>Bacillati</taxon>
        <taxon>Actinomycetota</taxon>
        <taxon>Actinomycetes</taxon>
        <taxon>Mycobacteriales</taxon>
        <taxon>Gordoniaceae</taxon>
        <taxon>Gordonia</taxon>
    </lineage>
</organism>
<reference evidence="2 3" key="1">
    <citation type="submission" date="2017-05" db="EMBL/GenBank/DDBJ databases">
        <title>Biotechnological potential of actinobacteria isolated from South African environments.</title>
        <authorList>
            <person name="Le Roes-Hill M."/>
            <person name="Prins A."/>
            <person name="Durrell K.A."/>
        </authorList>
    </citation>
    <scope>NUCLEOTIDE SEQUENCE [LARGE SCALE GENOMIC DNA]</scope>
    <source>
        <strain evidence="2">BS2</strain>
    </source>
</reference>
<evidence type="ECO:0000313" key="2">
    <source>
        <dbReference type="EMBL" id="OUC75609.1"/>
    </source>
</evidence>
<dbReference type="EMBL" id="NGFO01000062">
    <property type="protein sequence ID" value="OUC75609.1"/>
    <property type="molecule type" value="Genomic_DNA"/>
</dbReference>
<protein>
    <submittedName>
        <fullName evidence="2">Cro/Cl family transcriptional regulator</fullName>
    </submittedName>
</protein>
<proteinExistence type="predicted"/>
<dbReference type="Proteomes" id="UP000194632">
    <property type="component" value="Unassembled WGS sequence"/>
</dbReference>
<keyword evidence="3" id="KW-1185">Reference proteome</keyword>
<dbReference type="SUPFAM" id="SSF47413">
    <property type="entry name" value="lambda repressor-like DNA-binding domains"/>
    <property type="match status" value="1"/>
</dbReference>
<dbReference type="STRING" id="417102.CA982_25665"/>
<dbReference type="AlphaFoldDB" id="A0A243Q2W5"/>
<accession>A0A243Q2W5</accession>
<dbReference type="Gene3D" id="1.10.260.40">
    <property type="entry name" value="lambda repressor-like DNA-binding domains"/>
    <property type="match status" value="1"/>
</dbReference>
<comment type="caution">
    <text evidence="2">The sequence shown here is derived from an EMBL/GenBank/DDBJ whole genome shotgun (WGS) entry which is preliminary data.</text>
</comment>
<evidence type="ECO:0000259" key="1">
    <source>
        <dbReference type="Pfam" id="PF13443"/>
    </source>
</evidence>
<dbReference type="OrthoDB" id="3626437at2"/>
<dbReference type="InterPro" id="IPR010982">
    <property type="entry name" value="Lambda_DNA-bd_dom_sf"/>
</dbReference>
<dbReference type="GO" id="GO:0003677">
    <property type="term" value="F:DNA binding"/>
    <property type="evidence" value="ECO:0007669"/>
    <property type="project" value="InterPro"/>
</dbReference>
<dbReference type="InterPro" id="IPR001387">
    <property type="entry name" value="Cro/C1-type_HTH"/>
</dbReference>
<dbReference type="RefSeq" id="WP_035755478.1">
    <property type="nucleotide sequence ID" value="NZ_NGFO01000062.1"/>
</dbReference>
<gene>
    <name evidence="2" type="ORF">CA982_25665</name>
</gene>
<name>A0A243Q2W5_9ACTN</name>
<evidence type="ECO:0000313" key="3">
    <source>
        <dbReference type="Proteomes" id="UP000194632"/>
    </source>
</evidence>
<sequence>MKQIDYTWHLRARMAAHGMYSTTDLQPHLADRGITLSREQVYRLVTGQPQRLSMHTLVALCDILECTPNDLIEPHIVDTTVRKTAGKPAGVTPITARRTTIRRPGTES</sequence>
<dbReference type="Pfam" id="PF13443">
    <property type="entry name" value="HTH_26"/>
    <property type="match status" value="1"/>
</dbReference>